<reference evidence="2 3" key="1">
    <citation type="submission" date="2016-09" db="EMBL/GenBank/DDBJ databases">
        <title>Photobacterium proteolyticum sp. nov. a protease producing bacterium isolated from ocean sediments of Laizhou Bay.</title>
        <authorList>
            <person name="Li Y."/>
        </authorList>
    </citation>
    <scope>NUCLEOTIDE SEQUENCE [LARGE SCALE GENOMIC DNA]</scope>
    <source>
        <strain evidence="2 3">13-12</strain>
    </source>
</reference>
<organism evidence="2 3">
    <name type="scientific">Photobacterium proteolyticum</name>
    <dbReference type="NCBI Taxonomy" id="1903952"/>
    <lineage>
        <taxon>Bacteria</taxon>
        <taxon>Pseudomonadati</taxon>
        <taxon>Pseudomonadota</taxon>
        <taxon>Gammaproteobacteria</taxon>
        <taxon>Vibrionales</taxon>
        <taxon>Vibrionaceae</taxon>
        <taxon>Photobacterium</taxon>
    </lineage>
</organism>
<evidence type="ECO:0000256" key="1">
    <source>
        <dbReference type="SAM" id="SignalP"/>
    </source>
</evidence>
<feature type="signal peptide" evidence="1">
    <location>
        <begin position="1"/>
        <end position="23"/>
    </location>
</feature>
<name>A0A1Q9GG17_9GAMM</name>
<dbReference type="OrthoDB" id="5829948at2"/>
<comment type="caution">
    <text evidence="2">The sequence shown here is derived from an EMBL/GenBank/DDBJ whole genome shotgun (WGS) entry which is preliminary data.</text>
</comment>
<dbReference type="Proteomes" id="UP000186905">
    <property type="component" value="Unassembled WGS sequence"/>
</dbReference>
<sequence>MKFGLTISVLITALSDSVASASAAEELQAFEDAIKQECSILFDREFSRYRLHVDPYGAKSYGIAFAKGKLRRNSGLRAPDSSMICIYDKRSRRAEISQSFDSERLN</sequence>
<dbReference type="RefSeq" id="WP_075766421.1">
    <property type="nucleotide sequence ID" value="NZ_MJIL01000087.1"/>
</dbReference>
<protein>
    <submittedName>
        <fullName evidence="2">Uncharacterized protein</fullName>
    </submittedName>
</protein>
<dbReference type="AlphaFoldDB" id="A0A1Q9GG17"/>
<dbReference type="EMBL" id="MJIL01000087">
    <property type="protein sequence ID" value="OLQ73326.1"/>
    <property type="molecule type" value="Genomic_DNA"/>
</dbReference>
<evidence type="ECO:0000313" key="3">
    <source>
        <dbReference type="Proteomes" id="UP000186905"/>
    </source>
</evidence>
<gene>
    <name evidence="2" type="ORF">BIT28_21590</name>
</gene>
<keyword evidence="1" id="KW-0732">Signal</keyword>
<feature type="chain" id="PRO_5012186873" evidence="1">
    <location>
        <begin position="24"/>
        <end position="106"/>
    </location>
</feature>
<proteinExistence type="predicted"/>
<keyword evidence="3" id="KW-1185">Reference proteome</keyword>
<evidence type="ECO:0000313" key="2">
    <source>
        <dbReference type="EMBL" id="OLQ73326.1"/>
    </source>
</evidence>
<accession>A0A1Q9GG17</accession>